<dbReference type="SMART" id="SM00248">
    <property type="entry name" value="ANK"/>
    <property type="match status" value="3"/>
</dbReference>
<dbReference type="InterPro" id="IPR008979">
    <property type="entry name" value="Galactose-bd-like_sf"/>
</dbReference>
<dbReference type="PROSITE" id="PS50088">
    <property type="entry name" value="ANK_REPEAT"/>
    <property type="match status" value="1"/>
</dbReference>
<dbReference type="Proteomes" id="UP000736672">
    <property type="component" value="Unassembled WGS sequence"/>
</dbReference>
<feature type="compositionally biased region" description="Acidic residues" evidence="3">
    <location>
        <begin position="1147"/>
        <end position="1157"/>
    </location>
</feature>
<evidence type="ECO:0000259" key="4">
    <source>
        <dbReference type="PROSITE" id="PS51126"/>
    </source>
</evidence>
<feature type="compositionally biased region" description="Low complexity" evidence="3">
    <location>
        <begin position="363"/>
        <end position="376"/>
    </location>
</feature>
<dbReference type="GO" id="GO:0004037">
    <property type="term" value="F:allantoicase activity"/>
    <property type="evidence" value="ECO:0007669"/>
    <property type="project" value="InterPro"/>
</dbReference>
<feature type="compositionally biased region" description="Polar residues" evidence="3">
    <location>
        <begin position="1113"/>
        <end position="1136"/>
    </location>
</feature>
<dbReference type="GO" id="GO:0051020">
    <property type="term" value="F:GTPase binding"/>
    <property type="evidence" value="ECO:0007669"/>
    <property type="project" value="TreeGrafter"/>
</dbReference>
<dbReference type="EMBL" id="JAGTJS010000003">
    <property type="protein sequence ID" value="KAH7272195.1"/>
    <property type="molecule type" value="Genomic_DNA"/>
</dbReference>
<sequence length="1232" mass="137859">MASIADEIEYKLDTVETQSVAANDIDKTFRTTCIDLISSALGGKVLGFSDQWFCEATNLLNPKAPIRQQGKMVFTGAWYDGWETRRHNSEPFDYVVIRLGVASGTIEGIEVDTAFFNGNHAPAISVEGCFSQDDDEVASWKGGRGKWETILGVQECGPSERFGWKLKTPTQKQYTHVRLNMYPDGGIARFRLFGHAVPVFPDDKDVIFDLAAAQNGGLAVSCSDQHFGNKDNLLLPGRGKDMGDGWETARSRAKGHTDFAIIKLGAPGYIERFGCEWTGHGDPVADAVAWREFVPPSKTGPDQEHEFASADKEKDRLVTHVKLIMIPDGGVKRLRAFGKRAGQVGRLPSTTPRTISTQPQGISSQRPTTSPRPTAATRFKHAAQTYSNTVCEIHPPKRLPPNSHEPSAASGSAPPSAMDLGDSLGPDGLPDNKPRALPSDLPTSLDDRRHVPNEHLVTETEMYDGWQGQSQFLTTPALAKPLNFGNLSLNDPDYDDNVTKGPKDSDTRLMEMLAAQAAHQSGSGFEDEDEIVNDEKLPDSEKKEKLQKALNMAASNGDVERIGKLLNGKAKEYIDINAEDEDGTPPLIYASCFGHEPVVQALIEAGADVNKQDRNQWTALMWAMTNRHKGIAKLLLDNNASSDQKTSSGRTAFDFVPPDSEMSYYLHDNGYNIGSAGVTDDFYSPGFTQDRFEEEMAENEMRRRLMMESARDLEVDLGNVGMDDQPEPVDEFEEEQQEFDWNRCLHDQMFVFQEHELDRILDIIITKMTPQRSPSQKPVPANMIFLSARYAHYHSSRELLERLLVSAMDYINDVVERCQWDMTILAFWISNATLLLHYLKKDAGLFHATAEFQAQLAELINEIFILIVRDAERRLDKVLDVAMLDHETIPGFEDITFQNEWKLFKRKAQVKEEPIEKRFRPPSPKQRAKPAPRNVTSLLSSTLFVLDLYDIHSVISAQIISQLLYWIGAELFNRIMSNRKYLARTKAMQIRMNISILEDWARTNNRQADHYEGSDMRSSGETTIDAARRHLAPVIQLLQWLQCFSSLDADDLEALVGTLQQLKRLSPQQLIHAANHYRPEVGEKGLPKSAMKYLIAIQKEAALKRERRRSGMASPQRSGQDSSPVTPVKNRSNGNHLETPGSAASPPEDEWSDDDDAPEHLLLDPALMLPFTLPSVTDMLVTYGAGFGGVNRERERKYIPTVPPEFLEKLEVSGGTRKGPMFGEADWENEEV</sequence>
<feature type="region of interest" description="Disordered" evidence="3">
    <location>
        <begin position="342"/>
        <end position="376"/>
    </location>
</feature>
<dbReference type="SUPFAM" id="SSF48403">
    <property type="entry name" value="Ankyrin repeat"/>
    <property type="match status" value="1"/>
</dbReference>
<dbReference type="Pfam" id="PF03561">
    <property type="entry name" value="Allantoicase"/>
    <property type="match status" value="3"/>
</dbReference>
<dbReference type="SMART" id="SM01132">
    <property type="entry name" value="DIL"/>
    <property type="match status" value="1"/>
</dbReference>
<dbReference type="GO" id="GO:0000256">
    <property type="term" value="P:allantoin catabolic process"/>
    <property type="evidence" value="ECO:0007669"/>
    <property type="project" value="InterPro"/>
</dbReference>
<organism evidence="5 6">
    <name type="scientific">Fusarium solani</name>
    <name type="common">Filamentous fungus</name>
    <dbReference type="NCBI Taxonomy" id="169388"/>
    <lineage>
        <taxon>Eukaryota</taxon>
        <taxon>Fungi</taxon>
        <taxon>Dikarya</taxon>
        <taxon>Ascomycota</taxon>
        <taxon>Pezizomycotina</taxon>
        <taxon>Sordariomycetes</taxon>
        <taxon>Hypocreomycetidae</taxon>
        <taxon>Hypocreales</taxon>
        <taxon>Nectriaceae</taxon>
        <taxon>Fusarium</taxon>
        <taxon>Fusarium solani species complex</taxon>
    </lineage>
</organism>
<evidence type="ECO:0000256" key="2">
    <source>
        <dbReference type="PROSITE-ProRule" id="PRU00023"/>
    </source>
</evidence>
<feature type="region of interest" description="Disordered" evidence="3">
    <location>
        <begin position="1212"/>
        <end position="1232"/>
    </location>
</feature>
<dbReference type="HAMAP" id="MF_00813">
    <property type="entry name" value="Allantoicase"/>
    <property type="match status" value="1"/>
</dbReference>
<dbReference type="Pfam" id="PF01843">
    <property type="entry name" value="DIL"/>
    <property type="match status" value="1"/>
</dbReference>
<dbReference type="PANTHER" id="PTHR16027:SF6">
    <property type="entry name" value="DILUTE DOMAIN-CONTAINING PROTEIN"/>
    <property type="match status" value="1"/>
</dbReference>
<reference evidence="5" key="1">
    <citation type="journal article" date="2021" name="Nat. Commun.">
        <title>Genetic determinants of endophytism in the Arabidopsis root mycobiome.</title>
        <authorList>
            <person name="Mesny F."/>
            <person name="Miyauchi S."/>
            <person name="Thiergart T."/>
            <person name="Pickel B."/>
            <person name="Atanasova L."/>
            <person name="Karlsson M."/>
            <person name="Huettel B."/>
            <person name="Barry K.W."/>
            <person name="Haridas S."/>
            <person name="Chen C."/>
            <person name="Bauer D."/>
            <person name="Andreopoulos W."/>
            <person name="Pangilinan J."/>
            <person name="LaButti K."/>
            <person name="Riley R."/>
            <person name="Lipzen A."/>
            <person name="Clum A."/>
            <person name="Drula E."/>
            <person name="Henrissat B."/>
            <person name="Kohler A."/>
            <person name="Grigoriev I.V."/>
            <person name="Martin F.M."/>
            <person name="Hacquard S."/>
        </authorList>
    </citation>
    <scope>NUCLEOTIDE SEQUENCE</scope>
    <source>
        <strain evidence="5">FSSC 5 MPI-SDFR-AT-0091</strain>
    </source>
</reference>
<dbReference type="CDD" id="cd15473">
    <property type="entry name" value="Myo5p-like_CBD_DIL_ANK"/>
    <property type="match status" value="1"/>
</dbReference>
<evidence type="ECO:0000313" key="5">
    <source>
        <dbReference type="EMBL" id="KAH7272195.1"/>
    </source>
</evidence>
<protein>
    <recommendedName>
        <fullName evidence="4">Dilute domain-containing protein</fullName>
    </recommendedName>
</protein>
<dbReference type="NCBIfam" id="TIGR02961">
    <property type="entry name" value="allantoicase"/>
    <property type="match status" value="1"/>
</dbReference>
<dbReference type="PROSITE" id="PS51126">
    <property type="entry name" value="DILUTE"/>
    <property type="match status" value="1"/>
</dbReference>
<dbReference type="InterPro" id="IPR002710">
    <property type="entry name" value="Dilute_dom"/>
</dbReference>
<dbReference type="FunFam" id="2.60.120.260:FF:000078">
    <property type="entry name" value="DAL2p Allantoicase"/>
    <property type="match status" value="1"/>
</dbReference>
<dbReference type="InterPro" id="IPR037986">
    <property type="entry name" value="Myo5p-like_CBD_DIL"/>
</dbReference>
<name>A0A9P9L1D9_FUSSL</name>
<dbReference type="Pfam" id="PF12796">
    <property type="entry name" value="Ank_2"/>
    <property type="match status" value="1"/>
</dbReference>
<evidence type="ECO:0000256" key="3">
    <source>
        <dbReference type="SAM" id="MobiDB-lite"/>
    </source>
</evidence>
<dbReference type="InterPro" id="IPR002110">
    <property type="entry name" value="Ankyrin_rpt"/>
</dbReference>
<feature type="domain" description="Dilute" evidence="4">
    <location>
        <begin position="805"/>
        <end position="1100"/>
    </location>
</feature>
<comment type="caution">
    <text evidence="5">The sequence shown here is derived from an EMBL/GenBank/DDBJ whole genome shotgun (WGS) entry which is preliminary data.</text>
</comment>
<feature type="region of interest" description="Disordered" evidence="3">
    <location>
        <begin position="392"/>
        <end position="448"/>
    </location>
</feature>
<dbReference type="Gene3D" id="2.60.120.260">
    <property type="entry name" value="Galactose-binding domain-like"/>
    <property type="match status" value="2"/>
</dbReference>
<dbReference type="PROSITE" id="PS50297">
    <property type="entry name" value="ANK_REP_REGION"/>
    <property type="match status" value="1"/>
</dbReference>
<gene>
    <name evidence="5" type="ORF">B0J15DRAFT_508681</name>
</gene>
<dbReference type="AlphaFoldDB" id="A0A9P9L1D9"/>
<dbReference type="OrthoDB" id="426293at2759"/>
<accession>A0A9P9L1D9</accession>
<feature type="compositionally biased region" description="Low complexity" evidence="3">
    <location>
        <begin position="406"/>
        <end position="417"/>
    </location>
</feature>
<feature type="region of interest" description="Disordered" evidence="3">
    <location>
        <begin position="518"/>
        <end position="540"/>
    </location>
</feature>
<keyword evidence="6" id="KW-1185">Reference proteome</keyword>
<feature type="region of interest" description="Disordered" evidence="3">
    <location>
        <begin position="914"/>
        <end position="933"/>
    </location>
</feature>
<dbReference type="SUPFAM" id="SSF49785">
    <property type="entry name" value="Galactose-binding domain-like"/>
    <property type="match status" value="2"/>
</dbReference>
<keyword evidence="2" id="KW-0040">ANK repeat</keyword>
<dbReference type="PANTHER" id="PTHR16027">
    <property type="entry name" value="DILUTE DOMAIN-CONTAINING PROTEIN YPR089W"/>
    <property type="match status" value="1"/>
</dbReference>
<comment type="similarity">
    <text evidence="1">Belongs to the allantoicase family.</text>
</comment>
<feature type="compositionally biased region" description="Polar residues" evidence="3">
    <location>
        <begin position="348"/>
        <end position="362"/>
    </location>
</feature>
<feature type="region of interest" description="Disordered" evidence="3">
    <location>
        <begin position="1104"/>
        <end position="1158"/>
    </location>
</feature>
<evidence type="ECO:0000313" key="6">
    <source>
        <dbReference type="Proteomes" id="UP000736672"/>
    </source>
</evidence>
<dbReference type="InterPro" id="IPR052072">
    <property type="entry name" value="Vascular_dev_regulator"/>
</dbReference>
<dbReference type="InterPro" id="IPR036770">
    <property type="entry name" value="Ankyrin_rpt-contain_sf"/>
</dbReference>
<proteinExistence type="inferred from homology"/>
<dbReference type="Gene3D" id="1.25.40.20">
    <property type="entry name" value="Ankyrin repeat-containing domain"/>
    <property type="match status" value="1"/>
</dbReference>
<evidence type="ECO:0000256" key="1">
    <source>
        <dbReference type="ARBA" id="ARBA00009242"/>
    </source>
</evidence>
<dbReference type="InterPro" id="IPR015908">
    <property type="entry name" value="Allantoicase_dom"/>
</dbReference>
<feature type="repeat" description="ANK" evidence="2">
    <location>
        <begin position="582"/>
        <end position="614"/>
    </location>
</feature>
<dbReference type="InterPro" id="IPR005164">
    <property type="entry name" value="Allantoicase"/>
</dbReference>